<protein>
    <recommendedName>
        <fullName evidence="3">PhnA protein</fullName>
    </recommendedName>
</protein>
<dbReference type="KEGG" id="bii:BINDI_0911"/>
<keyword evidence="2" id="KW-1185">Reference proteome</keyword>
<dbReference type="HOGENOM" id="CLU_1101198_0_0_11"/>
<evidence type="ECO:0000313" key="1">
    <source>
        <dbReference type="EMBL" id="AIC92176.1"/>
    </source>
</evidence>
<dbReference type="AlphaFoldDB" id="A0A087VV13"/>
<dbReference type="EMBL" id="CP006018">
    <property type="protein sequence ID" value="AIC92176.1"/>
    <property type="molecule type" value="Genomic_DNA"/>
</dbReference>
<reference evidence="1 2" key="1">
    <citation type="journal article" date="2014" name="Appl. Environ. Microbiol.">
        <title>Genomic encyclopedia of type strains of the genus Bifidobacterium.</title>
        <authorList>
            <person name="Milani C."/>
            <person name="Lugli G.A."/>
            <person name="Duranti S."/>
            <person name="Turroni F."/>
            <person name="Bottacini F."/>
            <person name="Mangifesta M."/>
            <person name="Sanchez B."/>
            <person name="Viappiani A."/>
            <person name="Mancabelli L."/>
            <person name="Taminiau B."/>
            <person name="Delcenserie V."/>
            <person name="Barrangou R."/>
            <person name="Margolles A."/>
            <person name="van Sinderen D."/>
            <person name="Ventura M."/>
        </authorList>
    </citation>
    <scope>NUCLEOTIDE SEQUENCE [LARGE SCALE GENOMIC DNA]</scope>
    <source>
        <strain evidence="1 2">LMG 11587</strain>
    </source>
</reference>
<dbReference type="Proteomes" id="UP000028569">
    <property type="component" value="Chromosome"/>
</dbReference>
<dbReference type="RefSeq" id="WP_033490426.1">
    <property type="nucleotide sequence ID" value="NZ_CP006018.1"/>
</dbReference>
<name>A0A087VV13_9BIFI</name>
<sequence>MTRNQCPICEGLPRGPLCKAHRQELAKTIHDLRLGMYELKRMERREVRHKPHGERAVRSVFSPTLIDMTAASLYDYAEEIIQDVAGDIGLWAGEALQLLTKLAGRMGRLANAPNSGRDYRDLTRTNRKVQLHITPPEERIIHGHCLSPTCGAELSGLPDDTMSTCSKCGNAWMVAEVRRVRRERMEGQYIIGQPKVAAQWVCRETGLEIKRGDVSNWRSRGLLHPVETETRGVWQWAKPELLECAEGMRLAT</sequence>
<proteinExistence type="predicted"/>
<evidence type="ECO:0008006" key="3">
    <source>
        <dbReference type="Google" id="ProtNLM"/>
    </source>
</evidence>
<evidence type="ECO:0000313" key="2">
    <source>
        <dbReference type="Proteomes" id="UP000028569"/>
    </source>
</evidence>
<dbReference type="OrthoDB" id="3236268at2"/>
<accession>A0A087VV13</accession>
<organism evidence="1 2">
    <name type="scientific">Bifidobacterium [indicum] DSM 20214 = LMG 11587</name>
    <dbReference type="NCBI Taxonomy" id="1341694"/>
    <lineage>
        <taxon>Bacteria</taxon>
        <taxon>Bacillati</taxon>
        <taxon>Actinomycetota</taxon>
        <taxon>Actinomycetes</taxon>
        <taxon>Bifidobacteriales</taxon>
        <taxon>Bifidobacteriaceae</taxon>
        <taxon>Bifidobacterium</taxon>
    </lineage>
</organism>
<gene>
    <name evidence="1" type="ORF">BINDI_0911</name>
</gene>